<dbReference type="FunFam" id="3.40.30.10:FF:000244">
    <property type="entry name" value="Sulfhydryl oxidase"/>
    <property type="match status" value="1"/>
</dbReference>
<feature type="transmembrane region" description="Helical" evidence="11">
    <location>
        <begin position="537"/>
        <end position="557"/>
    </location>
</feature>
<proteinExistence type="predicted"/>
<evidence type="ECO:0000256" key="11">
    <source>
        <dbReference type="RuleBase" id="RU371123"/>
    </source>
</evidence>
<dbReference type="InterPro" id="IPR017905">
    <property type="entry name" value="ERV/ALR_sulphydryl_oxidase"/>
</dbReference>
<dbReference type="SUPFAM" id="SSF52833">
    <property type="entry name" value="Thioredoxin-like"/>
    <property type="match status" value="1"/>
</dbReference>
<dbReference type="InterPro" id="IPR036249">
    <property type="entry name" value="Thioredoxin-like_sf"/>
</dbReference>
<dbReference type="EMBL" id="PYDT01000001">
    <property type="protein sequence ID" value="THU72544.1"/>
    <property type="molecule type" value="Genomic_DNA"/>
</dbReference>
<evidence type="ECO:0000256" key="8">
    <source>
        <dbReference type="ARBA" id="ARBA00023157"/>
    </source>
</evidence>
<keyword evidence="16" id="KW-1185">Reference proteome</keyword>
<protein>
    <recommendedName>
        <fullName evidence="11">Sulfhydryl oxidase</fullName>
        <ecNumber evidence="11">1.8.3.2</ecNumber>
    </recommendedName>
</protein>
<evidence type="ECO:0000256" key="12">
    <source>
        <dbReference type="SAM" id="SignalP"/>
    </source>
</evidence>
<dbReference type="InterPro" id="IPR039798">
    <property type="entry name" value="Sulfhydryl_oxidase"/>
</dbReference>
<evidence type="ECO:0000256" key="1">
    <source>
        <dbReference type="ARBA" id="ARBA00001974"/>
    </source>
</evidence>
<organism evidence="15 16">
    <name type="scientific">Musa balbisiana</name>
    <name type="common">Banana</name>
    <dbReference type="NCBI Taxonomy" id="52838"/>
    <lineage>
        <taxon>Eukaryota</taxon>
        <taxon>Viridiplantae</taxon>
        <taxon>Streptophyta</taxon>
        <taxon>Embryophyta</taxon>
        <taxon>Tracheophyta</taxon>
        <taxon>Spermatophyta</taxon>
        <taxon>Magnoliopsida</taxon>
        <taxon>Liliopsida</taxon>
        <taxon>Zingiberales</taxon>
        <taxon>Musaceae</taxon>
        <taxon>Musa</taxon>
    </lineage>
</organism>
<feature type="domain" description="ERV/ALR sulfhydryl oxidase" evidence="13">
    <location>
        <begin position="362"/>
        <end position="464"/>
    </location>
</feature>
<evidence type="ECO:0000256" key="10">
    <source>
        <dbReference type="ARBA" id="ARBA00023284"/>
    </source>
</evidence>
<feature type="signal peptide" evidence="12">
    <location>
        <begin position="1"/>
        <end position="26"/>
    </location>
</feature>
<keyword evidence="5 12" id="KW-0732">Signal</keyword>
<evidence type="ECO:0000259" key="14">
    <source>
        <dbReference type="PROSITE" id="PS51352"/>
    </source>
</evidence>
<dbReference type="Pfam" id="PF04777">
    <property type="entry name" value="Evr1_Alr"/>
    <property type="match status" value="1"/>
</dbReference>
<dbReference type="AlphaFoldDB" id="A0A4S8KBQ8"/>
<keyword evidence="8" id="KW-1015">Disulfide bond</keyword>
<comment type="catalytic activity">
    <reaction evidence="11">
        <text>2 R'C(R)SH + O2 = R'C(R)S-S(R)CR' + H2O2</text>
        <dbReference type="Rhea" id="RHEA:17357"/>
        <dbReference type="ChEBI" id="CHEBI:15379"/>
        <dbReference type="ChEBI" id="CHEBI:16240"/>
        <dbReference type="ChEBI" id="CHEBI:16520"/>
        <dbReference type="ChEBI" id="CHEBI:17412"/>
        <dbReference type="EC" id="1.8.3.2"/>
    </reaction>
</comment>
<keyword evidence="7 11" id="KW-0560">Oxidoreductase</keyword>
<dbReference type="InterPro" id="IPR036774">
    <property type="entry name" value="ERV/ALR_sulphydryl_oxid_sf"/>
</dbReference>
<evidence type="ECO:0000256" key="6">
    <source>
        <dbReference type="ARBA" id="ARBA00022827"/>
    </source>
</evidence>
<dbReference type="InterPro" id="IPR017937">
    <property type="entry name" value="Thioredoxin_CS"/>
</dbReference>
<dbReference type="GO" id="GO:0006457">
    <property type="term" value="P:protein folding"/>
    <property type="evidence" value="ECO:0007669"/>
    <property type="project" value="TreeGrafter"/>
</dbReference>
<keyword evidence="10" id="KW-0676">Redox-active center</keyword>
<keyword evidence="6 11" id="KW-0274">FAD</keyword>
<dbReference type="Gene3D" id="1.20.120.310">
    <property type="entry name" value="ERV/ALR sulfhydryl oxidase domain"/>
    <property type="match status" value="1"/>
</dbReference>
<evidence type="ECO:0000256" key="5">
    <source>
        <dbReference type="ARBA" id="ARBA00022729"/>
    </source>
</evidence>
<evidence type="ECO:0000256" key="7">
    <source>
        <dbReference type="ARBA" id="ARBA00023002"/>
    </source>
</evidence>
<dbReference type="GO" id="GO:0000139">
    <property type="term" value="C:Golgi membrane"/>
    <property type="evidence" value="ECO:0007669"/>
    <property type="project" value="TreeGrafter"/>
</dbReference>
<evidence type="ECO:0000256" key="2">
    <source>
        <dbReference type="ARBA" id="ARBA00004613"/>
    </source>
</evidence>
<dbReference type="EC" id="1.8.3.2" evidence="11"/>
<name>A0A4S8KBQ8_MUSBA</name>
<keyword evidence="9" id="KW-0325">Glycoprotein</keyword>
<keyword evidence="11" id="KW-0472">Membrane</keyword>
<dbReference type="FunFam" id="1.20.120.310:FF:000004">
    <property type="entry name" value="Sulfhydryl oxidase"/>
    <property type="match status" value="1"/>
</dbReference>
<keyword evidence="11" id="KW-1133">Transmembrane helix</keyword>
<keyword evidence="4 11" id="KW-0285">Flavoprotein</keyword>
<dbReference type="Pfam" id="PF00085">
    <property type="entry name" value="Thioredoxin"/>
    <property type="match status" value="1"/>
</dbReference>
<evidence type="ECO:0000256" key="3">
    <source>
        <dbReference type="ARBA" id="ARBA00022525"/>
    </source>
</evidence>
<keyword evidence="3" id="KW-0964">Secreted</keyword>
<reference evidence="15 16" key="1">
    <citation type="journal article" date="2019" name="Nat. Plants">
        <title>Genome sequencing of Musa balbisiana reveals subgenome evolution and function divergence in polyploid bananas.</title>
        <authorList>
            <person name="Yao X."/>
        </authorList>
    </citation>
    <scope>NUCLEOTIDE SEQUENCE [LARGE SCALE GENOMIC DNA]</scope>
    <source>
        <strain evidence="16">cv. DH-PKW</strain>
        <tissue evidence="15">Leaves</tissue>
    </source>
</reference>
<dbReference type="PROSITE" id="PS51324">
    <property type="entry name" value="ERV_ALR"/>
    <property type="match status" value="1"/>
</dbReference>
<comment type="caution">
    <text evidence="15">The sequence shown here is derived from an EMBL/GenBank/DDBJ whole genome shotgun (WGS) entry which is preliminary data.</text>
</comment>
<evidence type="ECO:0000313" key="16">
    <source>
        <dbReference type="Proteomes" id="UP000317650"/>
    </source>
</evidence>
<dbReference type="PROSITE" id="PS00194">
    <property type="entry name" value="THIOREDOXIN_1"/>
    <property type="match status" value="1"/>
</dbReference>
<dbReference type="PANTHER" id="PTHR22897:SF8">
    <property type="entry name" value="SULFHYDRYL OXIDASE"/>
    <property type="match status" value="1"/>
</dbReference>
<feature type="chain" id="PRO_5020984576" description="Sulfhydryl oxidase" evidence="12">
    <location>
        <begin position="27"/>
        <end position="576"/>
    </location>
</feature>
<dbReference type="STRING" id="52838.A0A4S8KBQ8"/>
<dbReference type="SUPFAM" id="SSF69000">
    <property type="entry name" value="FAD-dependent thiol oxidase"/>
    <property type="match status" value="1"/>
</dbReference>
<sequence>MPPPGRRLFLALALLLLLLLLPGLDALRTLGDGSGADAPDAAVELNASNFDSVLKESPLKFAVVEFFASWCPACRNYKPQYEKVAKLFNGPNAVHPGIILMARVDCAMKTNADLCGKFSVGHYPMLFWGPPHKFAFGRWDPKQDKDEIQLIDEWRTADHLLNYINKRIGRQVVLIITFGLDDEKYENEDTLPRNASDPEEIARAIYDVEEATAQAFEIIFQNKMIKSNTQVPLIKFLQLLVVHHPSKRCRRGSAEMLVNFDDLWPSDPISLSSQETTILQQVDASKYYHICGKEVPHGYWLIIRCRRGSAEMLVNFDDLWPSDPISLSSQETTILQQVDASKYYHICGKEVPHGYWIFCRGSKKGTRGFSCGLWVLFHSLSVRVGDGESNLAFIAICEFIQNFFICDECRNHFHEMSSSVSVPFNKTRDLAMWLWRTHNKVNQRLMKEEKTLGTGDPRFPKITWPPKQLCPSCYLSYSRESNGTENIEWDEDEVFQFLVRYYGRTIASSKEATLSSSDDAASTYDIASSTNAVTVPVGAALAIAVASCAFGALACFWRTQQKNRKYLHQLHSLKKI</sequence>
<feature type="domain" description="Thioredoxin" evidence="14">
    <location>
        <begin position="32"/>
        <end position="169"/>
    </location>
</feature>
<dbReference type="InterPro" id="IPR013766">
    <property type="entry name" value="Thioredoxin_domain"/>
</dbReference>
<accession>A0A4S8KBQ8</accession>
<comment type="subcellular location">
    <subcellularLocation>
        <location evidence="2">Secreted</location>
    </subcellularLocation>
</comment>
<dbReference type="Proteomes" id="UP000317650">
    <property type="component" value="Chromosome 4"/>
</dbReference>
<dbReference type="GO" id="GO:0003756">
    <property type="term" value="F:protein disulfide isomerase activity"/>
    <property type="evidence" value="ECO:0007669"/>
    <property type="project" value="TreeGrafter"/>
</dbReference>
<evidence type="ECO:0000259" key="13">
    <source>
        <dbReference type="PROSITE" id="PS51324"/>
    </source>
</evidence>
<gene>
    <name evidence="15" type="ORF">C4D60_Mb04t13270</name>
</gene>
<evidence type="ECO:0000313" key="15">
    <source>
        <dbReference type="EMBL" id="THU72544.1"/>
    </source>
</evidence>
<keyword evidence="11" id="KW-0812">Transmembrane</keyword>
<dbReference type="PANTHER" id="PTHR22897">
    <property type="entry name" value="QUIESCIN Q6-RELATED SULFHYDRYL OXIDASE"/>
    <property type="match status" value="1"/>
</dbReference>
<evidence type="ECO:0000256" key="9">
    <source>
        <dbReference type="ARBA" id="ARBA00023180"/>
    </source>
</evidence>
<dbReference type="Gene3D" id="3.40.30.10">
    <property type="entry name" value="Glutaredoxin"/>
    <property type="match status" value="1"/>
</dbReference>
<dbReference type="GO" id="GO:0016971">
    <property type="term" value="F:flavin-dependent sulfhydryl oxidase activity"/>
    <property type="evidence" value="ECO:0007669"/>
    <property type="project" value="InterPro"/>
</dbReference>
<dbReference type="PROSITE" id="PS51352">
    <property type="entry name" value="THIOREDOXIN_2"/>
    <property type="match status" value="1"/>
</dbReference>
<comment type="cofactor">
    <cofactor evidence="1 11">
        <name>FAD</name>
        <dbReference type="ChEBI" id="CHEBI:57692"/>
    </cofactor>
</comment>
<dbReference type="GO" id="GO:0005615">
    <property type="term" value="C:extracellular space"/>
    <property type="evidence" value="ECO:0007669"/>
    <property type="project" value="TreeGrafter"/>
</dbReference>
<evidence type="ECO:0000256" key="4">
    <source>
        <dbReference type="ARBA" id="ARBA00022630"/>
    </source>
</evidence>